<comment type="caution">
    <text evidence="1">The sequence shown here is derived from an EMBL/GenBank/DDBJ whole genome shotgun (WGS) entry which is preliminary data.</text>
</comment>
<proteinExistence type="predicted"/>
<dbReference type="RefSeq" id="WP_166529885.1">
    <property type="nucleotide sequence ID" value="NZ_BAAACY010000099.1"/>
</dbReference>
<dbReference type="EMBL" id="JAGSOT010000004">
    <property type="protein sequence ID" value="MBR7794886.1"/>
    <property type="molecule type" value="Genomic_DNA"/>
</dbReference>
<evidence type="ECO:0000313" key="2">
    <source>
        <dbReference type="Proteomes" id="UP000675284"/>
    </source>
</evidence>
<organism evidence="1 2">
    <name type="scientific">Virgibacillus salarius</name>
    <dbReference type="NCBI Taxonomy" id="447199"/>
    <lineage>
        <taxon>Bacteria</taxon>
        <taxon>Bacillati</taxon>
        <taxon>Bacillota</taxon>
        <taxon>Bacilli</taxon>
        <taxon>Bacillales</taxon>
        <taxon>Bacillaceae</taxon>
        <taxon>Virgibacillus</taxon>
    </lineage>
</organism>
<evidence type="ECO:0000313" key="1">
    <source>
        <dbReference type="EMBL" id="MBR7794886.1"/>
    </source>
</evidence>
<accession>A0A941DSI3</accession>
<name>A0A941DSI3_9BACI</name>
<dbReference type="Proteomes" id="UP000675284">
    <property type="component" value="Unassembled WGS sequence"/>
</dbReference>
<reference evidence="1" key="1">
    <citation type="submission" date="2021-04" db="EMBL/GenBank/DDBJ databases">
        <title>Isolation and polyphasic classification of algal microorganism.</title>
        <authorList>
            <person name="Wang S."/>
        </authorList>
    </citation>
    <scope>NUCLEOTIDE SEQUENCE</scope>
    <source>
        <strain evidence="1">720a</strain>
    </source>
</reference>
<protein>
    <recommendedName>
        <fullName evidence="3">Flagellar hook-length control protein FliK</fullName>
    </recommendedName>
</protein>
<gene>
    <name evidence="1" type="ORF">KCX74_02380</name>
</gene>
<dbReference type="AlphaFoldDB" id="A0A941DSI3"/>
<evidence type="ECO:0008006" key="3">
    <source>
        <dbReference type="Google" id="ProtNLM"/>
    </source>
</evidence>
<keyword evidence="2" id="KW-1185">Reference proteome</keyword>
<sequence length="569" mass="64092">MSLRISGDQQVNTSNHIAPLKKGQIIQGRVLKLFPGNKAQIQIGQHKMIAQLQASLHAGGNYYFQVVENDQVLELKVLGERSSTQVGKTALQLLEQLGLKQTKTNMVFLQELMRDQIPFDKSQLSQAFQLLVGKKGNQQELSIIKEMIRNRWPISNAVFQALVTKDSHSLSKQLLEVFQQLPGQVNHSQLKQQIALLLQPFSDQAYPNMQIKSMVPNRQVIPLLHILGLTQPTIDKTNGIMSNASATTNGSGSAQQQAVTGLWTGIKGNRLSEVIANKADYIARTESLVSVLQDKIYPVTGKQHFGTSDIQQIKQLIKDTFPNVSHLSSLHTKSDLQRFIVNLKLLQRNETYTQLEQLLLNGKNQTNLGSKDHFLSAIRQTIQWLGLTYEHTVANEKVQQPTLKGMLIHMFAQSEGILHERAKQLLHHINALQLQSVQESDNFIQAYLQVPGNKMGLKGDAELLFEGKKTTNGEFDPDHCRILFDLELMYLKRTVIDMHIQNRTVAITVFNNNKRIKELLGSLKPSLQNGLDSLDYQLSTIIHKPLQAEKEPKEKLSVTTTYQGVDYKI</sequence>